<protein>
    <recommendedName>
        <fullName evidence="5">Zinc finger, CCHC-type</fullName>
    </recommendedName>
</protein>
<name>A0AA88W7H8_9ASTE</name>
<dbReference type="AlphaFoldDB" id="A0AA88W7H8"/>
<evidence type="ECO:0000313" key="3">
    <source>
        <dbReference type="EMBL" id="KAK3021010.1"/>
    </source>
</evidence>
<gene>
    <name evidence="3" type="ORF">RJ639_046040</name>
</gene>
<evidence type="ECO:0008006" key="5">
    <source>
        <dbReference type="Google" id="ProtNLM"/>
    </source>
</evidence>
<reference evidence="3" key="1">
    <citation type="submission" date="2022-12" db="EMBL/GenBank/DDBJ databases">
        <title>Draft genome assemblies for two species of Escallonia (Escalloniales).</title>
        <authorList>
            <person name="Chanderbali A."/>
            <person name="Dervinis C."/>
            <person name="Anghel I."/>
            <person name="Soltis D."/>
            <person name="Soltis P."/>
            <person name="Zapata F."/>
        </authorList>
    </citation>
    <scope>NUCLEOTIDE SEQUENCE</scope>
    <source>
        <strain evidence="3">UCBG64.0493</strain>
        <tissue evidence="3">Leaf</tissue>
    </source>
</reference>
<dbReference type="PANTHER" id="PTHR47592:SF27">
    <property type="entry name" value="OS08G0421700 PROTEIN"/>
    <property type="match status" value="1"/>
</dbReference>
<feature type="compositionally biased region" description="Basic and acidic residues" evidence="1">
    <location>
        <begin position="208"/>
        <end position="217"/>
    </location>
</feature>
<keyword evidence="4" id="KW-1185">Reference proteome</keyword>
<sequence>MYLFFATLKIAYVLTIPKPIVDEAADEAIKQTTMKQKQRWEDDDTYCKGYVLGGLSDTLYDVYEINKSVITQIHELQMIMNLIISEGHSLDESFQVSTIISKLPLAWKECRKELKQKKDAMTMQELVKYIQVEENSRNLDRLELEENKSSKALVIDHASSSGTKRYAQHSKAYRFLTMESTESVSQNIILESRDAEFFEHSFSRNRKSEDTVDEDKVNPTPEMGEGGELRRSKRARIEKTYGPDFYQFLVEGSRNEGLPPWMSSKPKVYQLQYRAWSVHEP</sequence>
<dbReference type="EMBL" id="JAVXUP010000783">
    <property type="protein sequence ID" value="KAK3021010.1"/>
    <property type="molecule type" value="Genomic_DNA"/>
</dbReference>
<evidence type="ECO:0000256" key="1">
    <source>
        <dbReference type="SAM" id="MobiDB-lite"/>
    </source>
</evidence>
<keyword evidence="2" id="KW-0732">Signal</keyword>
<dbReference type="Pfam" id="PF14223">
    <property type="entry name" value="Retrotran_gag_2"/>
    <property type="match status" value="1"/>
</dbReference>
<evidence type="ECO:0000313" key="4">
    <source>
        <dbReference type="Proteomes" id="UP001188597"/>
    </source>
</evidence>
<dbReference type="PANTHER" id="PTHR47592">
    <property type="entry name" value="PBF68 PROTEIN"/>
    <property type="match status" value="1"/>
</dbReference>
<proteinExistence type="predicted"/>
<feature type="chain" id="PRO_5041676751" description="Zinc finger, CCHC-type" evidence="2">
    <location>
        <begin position="16"/>
        <end position="281"/>
    </location>
</feature>
<dbReference type="Proteomes" id="UP001188597">
    <property type="component" value="Unassembled WGS sequence"/>
</dbReference>
<organism evidence="3 4">
    <name type="scientific">Escallonia herrerae</name>
    <dbReference type="NCBI Taxonomy" id="1293975"/>
    <lineage>
        <taxon>Eukaryota</taxon>
        <taxon>Viridiplantae</taxon>
        <taxon>Streptophyta</taxon>
        <taxon>Embryophyta</taxon>
        <taxon>Tracheophyta</taxon>
        <taxon>Spermatophyta</taxon>
        <taxon>Magnoliopsida</taxon>
        <taxon>eudicotyledons</taxon>
        <taxon>Gunneridae</taxon>
        <taxon>Pentapetalae</taxon>
        <taxon>asterids</taxon>
        <taxon>campanulids</taxon>
        <taxon>Escalloniales</taxon>
        <taxon>Escalloniaceae</taxon>
        <taxon>Escallonia</taxon>
    </lineage>
</organism>
<accession>A0AA88W7H8</accession>
<comment type="caution">
    <text evidence="3">The sequence shown here is derived from an EMBL/GenBank/DDBJ whole genome shotgun (WGS) entry which is preliminary data.</text>
</comment>
<evidence type="ECO:0000256" key="2">
    <source>
        <dbReference type="SAM" id="SignalP"/>
    </source>
</evidence>
<feature type="region of interest" description="Disordered" evidence="1">
    <location>
        <begin position="208"/>
        <end position="234"/>
    </location>
</feature>
<feature type="signal peptide" evidence="2">
    <location>
        <begin position="1"/>
        <end position="15"/>
    </location>
</feature>